<proteinExistence type="predicted"/>
<comment type="caution">
    <text evidence="1">The sequence shown here is derived from an EMBL/GenBank/DDBJ whole genome shotgun (WGS) entry which is preliminary data.</text>
</comment>
<keyword evidence="2" id="KW-1185">Reference proteome</keyword>
<dbReference type="EMBL" id="JABEYC010000350">
    <property type="protein sequence ID" value="KAF4978683.1"/>
    <property type="molecule type" value="Genomic_DNA"/>
</dbReference>
<reference evidence="1" key="2">
    <citation type="submission" date="2020-05" db="EMBL/GenBank/DDBJ databases">
        <authorList>
            <person name="Kim H.-S."/>
            <person name="Proctor R.H."/>
            <person name="Brown D.W."/>
        </authorList>
    </citation>
    <scope>NUCLEOTIDE SEQUENCE</scope>
    <source>
        <strain evidence="1">NRRL 22465</strain>
    </source>
</reference>
<organism evidence="1 2">
    <name type="scientific">Fusarium zealandicum</name>
    <dbReference type="NCBI Taxonomy" id="1053134"/>
    <lineage>
        <taxon>Eukaryota</taxon>
        <taxon>Fungi</taxon>
        <taxon>Dikarya</taxon>
        <taxon>Ascomycota</taxon>
        <taxon>Pezizomycotina</taxon>
        <taxon>Sordariomycetes</taxon>
        <taxon>Hypocreomycetidae</taxon>
        <taxon>Hypocreales</taxon>
        <taxon>Nectriaceae</taxon>
        <taxon>Fusarium</taxon>
        <taxon>Fusarium staphyleae species complex</taxon>
    </lineage>
</organism>
<dbReference type="AlphaFoldDB" id="A0A8H4UKQ2"/>
<evidence type="ECO:0000313" key="1">
    <source>
        <dbReference type="EMBL" id="KAF4978683.1"/>
    </source>
</evidence>
<reference evidence="1" key="1">
    <citation type="journal article" date="2020" name="BMC Genomics">
        <title>Correction to: Identification and distribution of gene clusters required for synthesis of sphingolipid metabolism inhibitors in diverse species of the filamentous fungus Fusarium.</title>
        <authorList>
            <person name="Kim H.S."/>
            <person name="Lohmar J.M."/>
            <person name="Busman M."/>
            <person name="Brown D.W."/>
            <person name="Naumann T.A."/>
            <person name="Divon H.H."/>
            <person name="Lysoe E."/>
            <person name="Uhlig S."/>
            <person name="Proctor R.H."/>
        </authorList>
    </citation>
    <scope>NUCLEOTIDE SEQUENCE</scope>
    <source>
        <strain evidence="1">NRRL 22465</strain>
    </source>
</reference>
<protein>
    <submittedName>
        <fullName evidence="1">Uncharacterized protein</fullName>
    </submittedName>
</protein>
<sequence length="346" mass="40063">MTQDAPIKSARNPRNPTYFDRLSDETILRILNSLCSIWDLGPTLSISERILQVYRAHDRSLLWKYIRMYLGPDGTNDLLICAISYTLSSVEEFDLLMKKWARTELAPEKDAAPDGRTIAIMAQLFFSTVNFINWVLAQMQYAQELWGQLYGIWPRLLREMCATSGLRDIRSEDKRPWNLSSKRTVFRTFFLSWTVFQAYGVQSFATRNYGRAWFGMKDRYDLREVSRVLCRFEACRELGKRPGSILELLSRKRHYNPILPENTPPHLIIADWLDPQPNCHELLRLKESLQTPDYVEEQITSCQCVSCLKCNCPTCKDTRKRLMAQNASFEIITSGISGRNCSNGNS</sequence>
<gene>
    <name evidence="1" type="ORF">FZEAL_4977</name>
</gene>
<accession>A0A8H4UKQ2</accession>
<evidence type="ECO:0000313" key="2">
    <source>
        <dbReference type="Proteomes" id="UP000635477"/>
    </source>
</evidence>
<dbReference type="Proteomes" id="UP000635477">
    <property type="component" value="Unassembled WGS sequence"/>
</dbReference>
<name>A0A8H4UKQ2_9HYPO</name>